<sequence length="38" mass="4304">MAQRSISQKHFRAVFSRIEEKRVAPESVVRFVCLAGAV</sequence>
<evidence type="ECO:0000313" key="1">
    <source>
        <dbReference type="EMBL" id="JAC81925.1"/>
    </source>
</evidence>
<name>A0A061SGA1_9CHLO</name>
<dbReference type="AlphaFoldDB" id="A0A061SGA1"/>
<organism evidence="1">
    <name type="scientific">Tetraselmis sp. GSL018</name>
    <dbReference type="NCBI Taxonomy" id="582737"/>
    <lineage>
        <taxon>Eukaryota</taxon>
        <taxon>Viridiplantae</taxon>
        <taxon>Chlorophyta</taxon>
        <taxon>core chlorophytes</taxon>
        <taxon>Chlorodendrophyceae</taxon>
        <taxon>Chlorodendrales</taxon>
        <taxon>Chlorodendraceae</taxon>
        <taxon>Tetraselmis</taxon>
    </lineage>
</organism>
<accession>A0A061SGA1</accession>
<feature type="non-terminal residue" evidence="1">
    <location>
        <position position="38"/>
    </location>
</feature>
<proteinExistence type="predicted"/>
<protein>
    <submittedName>
        <fullName evidence="1">Uncharacterized protein</fullName>
    </submittedName>
</protein>
<dbReference type="EMBL" id="GBEZ01003195">
    <property type="protein sequence ID" value="JAC81925.1"/>
    <property type="molecule type" value="Transcribed_RNA"/>
</dbReference>
<gene>
    <name evidence="1" type="ORF">TSPGSL018_6841</name>
</gene>
<reference evidence="1" key="1">
    <citation type="submission" date="2014-05" db="EMBL/GenBank/DDBJ databases">
        <title>The transcriptome of the halophilic microalga Tetraselmis sp. GSL018 isolated from the Great Salt Lake, Utah.</title>
        <authorList>
            <person name="Jinkerson R.E."/>
            <person name="D'Adamo S."/>
            <person name="Posewitz M.C."/>
        </authorList>
    </citation>
    <scope>NUCLEOTIDE SEQUENCE</scope>
    <source>
        <strain evidence="1">GSL018</strain>
    </source>
</reference>